<feature type="region of interest" description="Disordered" evidence="2">
    <location>
        <begin position="296"/>
        <end position="361"/>
    </location>
</feature>
<evidence type="ECO:0000256" key="2">
    <source>
        <dbReference type="SAM" id="MobiDB-lite"/>
    </source>
</evidence>
<sequence length="361" mass="37745">MLGLRRRAGRRSSACIAVAALALAGCAPGNTAASGSPGAAPAENVVSHVVKDERIAALLPARIRQAGVLRVASTAGGPPSSFYTEDNKTLVGQDIDISEAVARVLGLRIDREVASFESILPALAAGKYDVGTGNFGVTEERKKTIDFVTYIDDGQAFAVRQDSKLGPVTDLVQLCGLVIGTGAGTTFEATLEENRHVCADAGKKPYEIRSFSENSATYLALRQGRIDVIMSTINGLRHAASRQPGLKFLNEYRRLDVGLAVKKGSPLAKPLQAAINKLIEDGTYARILRKWGTQGSAIPESRINPPELKAPGPGGSPGTGRTGAATSGPALGAARRVERGPRVALGYRVEPTRDPAAGEAG</sequence>
<dbReference type="Proteomes" id="UP000070188">
    <property type="component" value="Unassembled WGS sequence"/>
</dbReference>
<evidence type="ECO:0000256" key="3">
    <source>
        <dbReference type="SAM" id="SignalP"/>
    </source>
</evidence>
<evidence type="ECO:0000256" key="1">
    <source>
        <dbReference type="ARBA" id="ARBA00022729"/>
    </source>
</evidence>
<organism evidence="5 6">
    <name type="scientific">Carbonactinospora thermoautotrophica</name>
    <dbReference type="NCBI Taxonomy" id="1469144"/>
    <lineage>
        <taxon>Bacteria</taxon>
        <taxon>Bacillati</taxon>
        <taxon>Actinomycetota</taxon>
        <taxon>Actinomycetes</taxon>
        <taxon>Kitasatosporales</taxon>
        <taxon>Carbonactinosporaceae</taxon>
        <taxon>Carbonactinospora</taxon>
    </lineage>
</organism>
<dbReference type="AlphaFoldDB" id="A0A132MWE1"/>
<dbReference type="PATRIC" id="fig|1469144.10.peg.3420"/>
<dbReference type="Gene3D" id="3.40.190.10">
    <property type="entry name" value="Periplasmic binding protein-like II"/>
    <property type="match status" value="2"/>
</dbReference>
<protein>
    <submittedName>
        <fullName evidence="5">ABC-type transporter</fullName>
    </submittedName>
</protein>
<evidence type="ECO:0000313" key="6">
    <source>
        <dbReference type="Proteomes" id="UP000070188"/>
    </source>
</evidence>
<dbReference type="Pfam" id="PF00497">
    <property type="entry name" value="SBP_bac_3"/>
    <property type="match status" value="1"/>
</dbReference>
<feature type="domain" description="Solute-binding protein family 3/N-terminal" evidence="4">
    <location>
        <begin position="68"/>
        <end position="295"/>
    </location>
</feature>
<accession>A0A132MWE1</accession>
<reference evidence="6" key="1">
    <citation type="submission" date="2015-04" db="EMBL/GenBank/DDBJ databases">
        <title>Physiological reanalysis, assessment of diazotrophy, and genome sequences of multiple isolates of Streptomyces thermoautotrophicus.</title>
        <authorList>
            <person name="MacKellar D.C."/>
            <person name="Lieber L."/>
            <person name="Norman J."/>
            <person name="Bolger A."/>
            <person name="Tobin C."/>
            <person name="Murray J.W."/>
            <person name="Chang R."/>
            <person name="Ford T."/>
            <person name="Nguyen P.Q."/>
            <person name="Woodward J."/>
            <person name="Permingeat H."/>
            <person name="Joshi N.S."/>
            <person name="Silver P.A."/>
            <person name="Usadel B."/>
            <person name="Rutherford A.W."/>
            <person name="Friesen M."/>
            <person name="Prell J."/>
        </authorList>
    </citation>
    <scope>NUCLEOTIDE SEQUENCE [LARGE SCALE GENOMIC DNA]</scope>
    <source>
        <strain evidence="6">H1</strain>
    </source>
</reference>
<dbReference type="PROSITE" id="PS51257">
    <property type="entry name" value="PROKAR_LIPOPROTEIN"/>
    <property type="match status" value="1"/>
</dbReference>
<keyword evidence="6" id="KW-1185">Reference proteome</keyword>
<dbReference type="SMART" id="SM00062">
    <property type="entry name" value="PBPb"/>
    <property type="match status" value="1"/>
</dbReference>
<dbReference type="CDD" id="cd01004">
    <property type="entry name" value="PBP2_MidA_like"/>
    <property type="match status" value="1"/>
</dbReference>
<name>A0A132MWE1_9ACTN</name>
<dbReference type="PANTHER" id="PTHR35936:SF17">
    <property type="entry name" value="ARGININE-BINDING EXTRACELLULAR PROTEIN ARTP"/>
    <property type="match status" value="1"/>
</dbReference>
<dbReference type="STRING" id="1469144.LI90_3175"/>
<dbReference type="PANTHER" id="PTHR35936">
    <property type="entry name" value="MEMBRANE-BOUND LYTIC MUREIN TRANSGLYCOSYLASE F"/>
    <property type="match status" value="1"/>
</dbReference>
<evidence type="ECO:0000259" key="4">
    <source>
        <dbReference type="SMART" id="SM00062"/>
    </source>
</evidence>
<keyword evidence="1 3" id="KW-0732">Signal</keyword>
<dbReference type="InterPro" id="IPR001638">
    <property type="entry name" value="Solute-binding_3/MltF_N"/>
</dbReference>
<feature type="chain" id="PRO_5039081445" evidence="3">
    <location>
        <begin position="33"/>
        <end position="361"/>
    </location>
</feature>
<feature type="compositionally biased region" description="Gly residues" evidence="2">
    <location>
        <begin position="312"/>
        <end position="321"/>
    </location>
</feature>
<dbReference type="SUPFAM" id="SSF53850">
    <property type="entry name" value="Periplasmic binding protein-like II"/>
    <property type="match status" value="1"/>
</dbReference>
<feature type="signal peptide" evidence="3">
    <location>
        <begin position="1"/>
        <end position="32"/>
    </location>
</feature>
<proteinExistence type="predicted"/>
<dbReference type="EMBL" id="LAXD01000001">
    <property type="protein sequence ID" value="KWX02134.1"/>
    <property type="molecule type" value="Genomic_DNA"/>
</dbReference>
<gene>
    <name evidence="5" type="ORF">LI90_3175</name>
</gene>
<evidence type="ECO:0000313" key="5">
    <source>
        <dbReference type="EMBL" id="KWX02134.1"/>
    </source>
</evidence>
<comment type="caution">
    <text evidence="5">The sequence shown here is derived from an EMBL/GenBank/DDBJ whole genome shotgun (WGS) entry which is preliminary data.</text>
</comment>